<reference evidence="1 2" key="1">
    <citation type="submission" date="2024-04" db="EMBL/GenBank/DDBJ databases">
        <authorList>
            <person name="Fracassetti M."/>
        </authorList>
    </citation>
    <scope>NUCLEOTIDE SEQUENCE [LARGE SCALE GENOMIC DNA]</scope>
</reference>
<evidence type="ECO:0000313" key="2">
    <source>
        <dbReference type="Proteomes" id="UP001497516"/>
    </source>
</evidence>
<sequence>MRRRPRTARSVAPVRLLIGIGQYPLWGETISTTEGNQNCEQGRYKATSSQQGFCWPGVVVEVQFAANKRRVLLGFKGQSIEKPKTSHKIIHKWISGVVETTIMDAETAIVDTHLIDSFDFLSWDMGDTFKDFTVRERSGQG</sequence>
<proteinExistence type="predicted"/>
<evidence type="ECO:0000313" key="1">
    <source>
        <dbReference type="EMBL" id="CAL1400776.1"/>
    </source>
</evidence>
<organism evidence="1 2">
    <name type="scientific">Linum trigynum</name>
    <dbReference type="NCBI Taxonomy" id="586398"/>
    <lineage>
        <taxon>Eukaryota</taxon>
        <taxon>Viridiplantae</taxon>
        <taxon>Streptophyta</taxon>
        <taxon>Embryophyta</taxon>
        <taxon>Tracheophyta</taxon>
        <taxon>Spermatophyta</taxon>
        <taxon>Magnoliopsida</taxon>
        <taxon>eudicotyledons</taxon>
        <taxon>Gunneridae</taxon>
        <taxon>Pentapetalae</taxon>
        <taxon>rosids</taxon>
        <taxon>fabids</taxon>
        <taxon>Malpighiales</taxon>
        <taxon>Linaceae</taxon>
        <taxon>Linum</taxon>
    </lineage>
</organism>
<dbReference type="Proteomes" id="UP001497516">
    <property type="component" value="Chromosome 7"/>
</dbReference>
<keyword evidence="2" id="KW-1185">Reference proteome</keyword>
<protein>
    <submittedName>
        <fullName evidence="1">Uncharacterized protein</fullName>
    </submittedName>
</protein>
<name>A0AAV2FQY8_9ROSI</name>
<dbReference type="AlphaFoldDB" id="A0AAV2FQY8"/>
<accession>A0AAV2FQY8</accession>
<gene>
    <name evidence="1" type="ORF">LTRI10_LOCUS40879</name>
</gene>
<dbReference type="EMBL" id="OZ034820">
    <property type="protein sequence ID" value="CAL1400776.1"/>
    <property type="molecule type" value="Genomic_DNA"/>
</dbReference>